<dbReference type="Gene3D" id="3.50.50.60">
    <property type="entry name" value="FAD/NAD(P)-binding domain"/>
    <property type="match status" value="2"/>
</dbReference>
<evidence type="ECO:0000256" key="6">
    <source>
        <dbReference type="ARBA" id="ARBA00023002"/>
    </source>
</evidence>
<dbReference type="SUPFAM" id="SSF51905">
    <property type="entry name" value="FAD/NAD(P)-binding domain"/>
    <property type="match status" value="2"/>
</dbReference>
<keyword evidence="4" id="KW-0274">FAD</keyword>
<protein>
    <recommendedName>
        <fullName evidence="8">FAD/NAD(P)-binding domain-containing protein</fullName>
    </recommendedName>
</protein>
<sequence>MEPSTSTSTEALVVGASWAGLWTLHLLKRRGLNALLVDACDDVGGTWCYTRYPGCRVDTEIPLYEFSEPDLWRNWTWSQRFPARGEIQAYVSWVVDRLQLRGDIVLRTRVVRAEWDEGRSVWAVVLSNGRTYRTRYLVLCTGYTTVPYIPDFRGVGIFKNSVHTSGWRDGIEWKGKRVGVIGSAASGLQIIETLGPQVQHLSVFQKTPNFATPMRQKEYSSAQMDDMKRRFYPEKLGQRNAMTGFYACKNRATFDDGPEERERFYQSLWNQGGLAFWFGNYSDLLTSRAANREAYNFWRRTVHRRVRDKAIAEKLAPAKPPHAFGTKRPSLETSYFETFNLPNVELVDVNEDPIVEITAEGVKTTSKLHGLDLLVYATGFDALTGSALAIDILGVNGTRLGSKWDTRVDGNGVSTALGMMTAGFPNLFFPMGPQAPTALGLSPQLAEIQGEWIVNCIDYVNRQGLERVEATMEGEAQWKHEVTAAAERTLFGETDSWYMGVNIPNRRKQPLCYFGGIGSE</sequence>
<dbReference type="EMBL" id="PVWQ01000008">
    <property type="protein sequence ID" value="RDW74255.1"/>
    <property type="molecule type" value="Genomic_DNA"/>
</dbReference>
<dbReference type="GO" id="GO:0004497">
    <property type="term" value="F:monooxygenase activity"/>
    <property type="evidence" value="ECO:0007669"/>
    <property type="project" value="UniProtKB-KW"/>
</dbReference>
<evidence type="ECO:0000259" key="8">
    <source>
        <dbReference type="Pfam" id="PF07992"/>
    </source>
</evidence>
<evidence type="ECO:0000256" key="7">
    <source>
        <dbReference type="ARBA" id="ARBA00023033"/>
    </source>
</evidence>
<comment type="cofactor">
    <cofactor evidence="1">
        <name>FAD</name>
        <dbReference type="ChEBI" id="CHEBI:57692"/>
    </cofactor>
</comment>
<keyword evidence="6" id="KW-0560">Oxidoreductase</keyword>
<dbReference type="InterPro" id="IPR036188">
    <property type="entry name" value="FAD/NAD-bd_sf"/>
</dbReference>
<comment type="caution">
    <text evidence="9">The sequence shown here is derived from an EMBL/GenBank/DDBJ whole genome shotgun (WGS) entry which is preliminary data.</text>
</comment>
<reference evidence="9 10" key="1">
    <citation type="journal article" date="2018" name="IMA Fungus">
        <title>IMA Genome-F 9: Draft genome sequence of Annulohypoxylon stygium, Aspergillus mulundensis, Berkeleyomyces basicola (syn. Thielaviopsis basicola), Ceratocystis smalleyi, two Cercospora beticola strains, Coleophoma cylindrospora, Fusarium fracticaudum, Phialophora cf. hyalina, and Morchella septimelata.</title>
        <authorList>
            <person name="Wingfield B.D."/>
            <person name="Bills G.F."/>
            <person name="Dong Y."/>
            <person name="Huang W."/>
            <person name="Nel W.J."/>
            <person name="Swalarsk-Parry B.S."/>
            <person name="Vaghefi N."/>
            <person name="Wilken P.M."/>
            <person name="An Z."/>
            <person name="de Beer Z.W."/>
            <person name="De Vos L."/>
            <person name="Chen L."/>
            <person name="Duong T.A."/>
            <person name="Gao Y."/>
            <person name="Hammerbacher A."/>
            <person name="Kikkert J.R."/>
            <person name="Li Y."/>
            <person name="Li H."/>
            <person name="Li K."/>
            <person name="Li Q."/>
            <person name="Liu X."/>
            <person name="Ma X."/>
            <person name="Naidoo K."/>
            <person name="Pethybridge S.J."/>
            <person name="Sun J."/>
            <person name="Steenkamp E.T."/>
            <person name="van der Nest M.A."/>
            <person name="van Wyk S."/>
            <person name="Wingfield M.J."/>
            <person name="Xiong C."/>
            <person name="Yue Q."/>
            <person name="Zhang X."/>
        </authorList>
    </citation>
    <scope>NUCLEOTIDE SEQUENCE [LARGE SCALE GENOMIC DNA]</scope>
    <source>
        <strain evidence="9 10">DSM 5745</strain>
    </source>
</reference>
<dbReference type="Proteomes" id="UP000256690">
    <property type="component" value="Unassembled WGS sequence"/>
</dbReference>
<evidence type="ECO:0000256" key="2">
    <source>
        <dbReference type="ARBA" id="ARBA00010139"/>
    </source>
</evidence>
<keyword evidence="5" id="KW-0521">NADP</keyword>
<organism evidence="9 10">
    <name type="scientific">Aspergillus mulundensis</name>
    <dbReference type="NCBI Taxonomy" id="1810919"/>
    <lineage>
        <taxon>Eukaryota</taxon>
        <taxon>Fungi</taxon>
        <taxon>Dikarya</taxon>
        <taxon>Ascomycota</taxon>
        <taxon>Pezizomycotina</taxon>
        <taxon>Eurotiomycetes</taxon>
        <taxon>Eurotiomycetidae</taxon>
        <taxon>Eurotiales</taxon>
        <taxon>Aspergillaceae</taxon>
        <taxon>Aspergillus</taxon>
        <taxon>Aspergillus subgen. Nidulantes</taxon>
    </lineage>
</organism>
<dbReference type="OrthoDB" id="66881at2759"/>
<feature type="domain" description="FAD/NAD(P)-binding" evidence="8">
    <location>
        <begin position="12"/>
        <end position="229"/>
    </location>
</feature>
<evidence type="ECO:0000256" key="5">
    <source>
        <dbReference type="ARBA" id="ARBA00022857"/>
    </source>
</evidence>
<accession>A0A3D8RJN3</accession>
<comment type="similarity">
    <text evidence="2">Belongs to the FAD-binding monooxygenase family.</text>
</comment>
<dbReference type="PANTHER" id="PTHR43098">
    <property type="entry name" value="L-ORNITHINE N(5)-MONOOXYGENASE-RELATED"/>
    <property type="match status" value="1"/>
</dbReference>
<evidence type="ECO:0000256" key="1">
    <source>
        <dbReference type="ARBA" id="ARBA00001974"/>
    </source>
</evidence>
<keyword evidence="3" id="KW-0285">Flavoprotein</keyword>
<proteinExistence type="inferred from homology"/>
<evidence type="ECO:0000256" key="4">
    <source>
        <dbReference type="ARBA" id="ARBA00022827"/>
    </source>
</evidence>
<dbReference type="Pfam" id="PF07992">
    <property type="entry name" value="Pyr_redox_2"/>
    <property type="match status" value="1"/>
</dbReference>
<keyword evidence="7" id="KW-0503">Monooxygenase</keyword>
<dbReference type="RefSeq" id="XP_026602023.1">
    <property type="nucleotide sequence ID" value="XM_026748933.1"/>
</dbReference>
<dbReference type="STRING" id="1810919.A0A3D8RJN3"/>
<gene>
    <name evidence="9" type="ORF">DSM5745_06917</name>
</gene>
<dbReference type="PANTHER" id="PTHR43098:SF3">
    <property type="entry name" value="L-ORNITHINE N(5)-MONOOXYGENASE-RELATED"/>
    <property type="match status" value="1"/>
</dbReference>
<evidence type="ECO:0000256" key="3">
    <source>
        <dbReference type="ARBA" id="ARBA00022630"/>
    </source>
</evidence>
<dbReference type="GeneID" id="38117287"/>
<dbReference type="InterPro" id="IPR023753">
    <property type="entry name" value="FAD/NAD-binding_dom"/>
</dbReference>
<name>A0A3D8RJN3_9EURO</name>
<dbReference type="AlphaFoldDB" id="A0A3D8RJN3"/>
<dbReference type="InterPro" id="IPR050775">
    <property type="entry name" value="FAD-binding_Monooxygenases"/>
</dbReference>
<evidence type="ECO:0000313" key="10">
    <source>
        <dbReference type="Proteomes" id="UP000256690"/>
    </source>
</evidence>
<keyword evidence="10" id="KW-1185">Reference proteome</keyword>
<evidence type="ECO:0000313" key="9">
    <source>
        <dbReference type="EMBL" id="RDW74255.1"/>
    </source>
</evidence>